<evidence type="ECO:0000256" key="1">
    <source>
        <dbReference type="SAM" id="MobiDB-lite"/>
    </source>
</evidence>
<keyword evidence="3" id="KW-1185">Reference proteome</keyword>
<protein>
    <submittedName>
        <fullName evidence="2">Uncharacterized protein</fullName>
    </submittedName>
</protein>
<evidence type="ECO:0000313" key="3">
    <source>
        <dbReference type="Proteomes" id="UP001492380"/>
    </source>
</evidence>
<dbReference type="EMBL" id="JBBWRZ010000012">
    <property type="protein sequence ID" value="KAK8224616.1"/>
    <property type="molecule type" value="Genomic_DNA"/>
</dbReference>
<organism evidence="2 3">
    <name type="scientific">Phyllosticta capitalensis</name>
    <dbReference type="NCBI Taxonomy" id="121624"/>
    <lineage>
        <taxon>Eukaryota</taxon>
        <taxon>Fungi</taxon>
        <taxon>Dikarya</taxon>
        <taxon>Ascomycota</taxon>
        <taxon>Pezizomycotina</taxon>
        <taxon>Dothideomycetes</taxon>
        <taxon>Dothideomycetes incertae sedis</taxon>
        <taxon>Botryosphaeriales</taxon>
        <taxon>Phyllostictaceae</taxon>
        <taxon>Phyllosticta</taxon>
    </lineage>
</organism>
<name>A0ABR1YC32_9PEZI</name>
<sequence>MAPLSSPTFKNTQHQEAGNQNVPSMLSQQIIQKERFFTSKIQQLNEMDKEFDFRKSASEGTAVSKSSDCRSGIVDKCQRYACSDKTLQAMINNKLTKKRCENEHNWEVKQRAEARLHESLCRLLGNRFCEMLTSTSKGLPKVTIHLRLELGPEHTIKLMERVESELLAVREDMGEE</sequence>
<feature type="region of interest" description="Disordered" evidence="1">
    <location>
        <begin position="1"/>
        <end position="22"/>
    </location>
</feature>
<gene>
    <name evidence="2" type="ORF">HDK90DRAFT_497587</name>
</gene>
<comment type="caution">
    <text evidence="2">The sequence shown here is derived from an EMBL/GenBank/DDBJ whole genome shotgun (WGS) entry which is preliminary data.</text>
</comment>
<evidence type="ECO:0000313" key="2">
    <source>
        <dbReference type="EMBL" id="KAK8224616.1"/>
    </source>
</evidence>
<dbReference type="Proteomes" id="UP001492380">
    <property type="component" value="Unassembled WGS sequence"/>
</dbReference>
<proteinExistence type="predicted"/>
<accession>A0ABR1YC32</accession>
<reference evidence="2 3" key="1">
    <citation type="submission" date="2024-04" db="EMBL/GenBank/DDBJ databases">
        <title>Phyllosticta paracitricarpa is synonymous to the EU quarantine fungus P. citricarpa based on phylogenomic analyses.</title>
        <authorList>
            <consortium name="Lawrence Berkeley National Laboratory"/>
            <person name="Van Ingen-Buijs V.A."/>
            <person name="Van Westerhoven A.C."/>
            <person name="Haridas S."/>
            <person name="Skiadas P."/>
            <person name="Martin F."/>
            <person name="Groenewald J.Z."/>
            <person name="Crous P.W."/>
            <person name="Seidl M.F."/>
        </authorList>
    </citation>
    <scope>NUCLEOTIDE SEQUENCE [LARGE SCALE GENOMIC DNA]</scope>
    <source>
        <strain evidence="2 3">CBS 123374</strain>
    </source>
</reference>